<dbReference type="PANTHER" id="PTHR10853:SF0">
    <property type="entry name" value="PROTEIN PELOTA HOMOLOG"/>
    <property type="match status" value="1"/>
</dbReference>
<evidence type="ECO:0000256" key="1">
    <source>
        <dbReference type="ARBA" id="ARBA00001968"/>
    </source>
</evidence>
<dbReference type="Proteomes" id="UP000239899">
    <property type="component" value="Unassembled WGS sequence"/>
</dbReference>
<evidence type="ECO:0000259" key="7">
    <source>
        <dbReference type="SMART" id="SM01194"/>
    </source>
</evidence>
<gene>
    <name evidence="8" type="ORF">C2E21_1256</name>
</gene>
<keyword evidence="5 6" id="KW-0479">Metal-binding</keyword>
<dbReference type="FunFam" id="3.30.1330.30:FF:000008">
    <property type="entry name" value="Protein pelota homolog"/>
    <property type="match status" value="1"/>
</dbReference>
<evidence type="ECO:0000313" key="8">
    <source>
        <dbReference type="EMBL" id="PRW60647.1"/>
    </source>
</evidence>
<dbReference type="Gene3D" id="3.30.420.60">
    <property type="entry name" value="eRF1 domain 2"/>
    <property type="match status" value="1"/>
</dbReference>
<dbReference type="Pfam" id="PF26356">
    <property type="entry name" value="Pelota_N"/>
    <property type="match status" value="1"/>
</dbReference>
<evidence type="ECO:0000256" key="2">
    <source>
        <dbReference type="ARBA" id="ARBA00004496"/>
    </source>
</evidence>
<comment type="function">
    <text evidence="6">Component of the Pelota-HBS1L complex, a complex that recognizes stalled ribosomes and triggers the No-Go Decay (NGD) pathway. In the Pelota-HBS1L complex, pelo recognizes ribosomes stalled at the 3' end of an mRNA and engages stalled ribosomes by destabilizing mRNA in the mRNA channel.</text>
</comment>
<dbReference type="Pfam" id="PF03464">
    <property type="entry name" value="eRF1_2"/>
    <property type="match status" value="1"/>
</dbReference>
<dbReference type="Pfam" id="PF03465">
    <property type="entry name" value="eRF1_3"/>
    <property type="match status" value="1"/>
</dbReference>
<evidence type="ECO:0000256" key="6">
    <source>
        <dbReference type="RuleBase" id="RU362019"/>
    </source>
</evidence>
<proteinExistence type="inferred from homology"/>
<protein>
    <recommendedName>
        <fullName evidence="6">Protein pelota homolog</fullName>
    </recommendedName>
</protein>
<comment type="caution">
    <text evidence="8">The sequence shown here is derived from an EMBL/GenBank/DDBJ whole genome shotgun (WGS) entry which is preliminary data.</text>
</comment>
<dbReference type="SUPFAM" id="SSF159065">
    <property type="entry name" value="Dom34/Pelota N-terminal domain-like"/>
    <property type="match status" value="1"/>
</dbReference>
<evidence type="ECO:0000256" key="5">
    <source>
        <dbReference type="ARBA" id="ARBA00022723"/>
    </source>
</evidence>
<name>A0A2P6U2V7_CHLSO</name>
<evidence type="ECO:0000256" key="3">
    <source>
        <dbReference type="ARBA" id="ARBA00009504"/>
    </source>
</evidence>
<feature type="domain" description="eRF1/Pelota-like N-terminal" evidence="7">
    <location>
        <begin position="1"/>
        <end position="129"/>
    </location>
</feature>
<dbReference type="Gene3D" id="2.30.30.870">
    <property type="entry name" value="Pelota, domain A"/>
    <property type="match status" value="1"/>
</dbReference>
<dbReference type="STRING" id="3076.A0A2P6U2V7"/>
<dbReference type="PANTHER" id="PTHR10853">
    <property type="entry name" value="PELOTA"/>
    <property type="match status" value="1"/>
</dbReference>
<evidence type="ECO:0000256" key="4">
    <source>
        <dbReference type="ARBA" id="ARBA00022490"/>
    </source>
</evidence>
<keyword evidence="9" id="KW-1185">Reference proteome</keyword>
<dbReference type="OrthoDB" id="10249111at2759"/>
<dbReference type="GO" id="GO:0070481">
    <property type="term" value="P:nuclear-transcribed mRNA catabolic process, non-stop decay"/>
    <property type="evidence" value="ECO:0007669"/>
    <property type="project" value="InterPro"/>
</dbReference>
<dbReference type="SUPFAM" id="SSF53137">
    <property type="entry name" value="Translational machinery components"/>
    <property type="match status" value="1"/>
</dbReference>
<dbReference type="InterPro" id="IPR058547">
    <property type="entry name" value="Pelota_N"/>
</dbReference>
<reference evidence="8 9" key="1">
    <citation type="journal article" date="2018" name="Plant J.">
        <title>Genome sequences of Chlorella sorokiniana UTEX 1602 and Micractinium conductrix SAG 241.80: implications to maltose excretion by a green alga.</title>
        <authorList>
            <person name="Arriola M.B."/>
            <person name="Velmurugan N."/>
            <person name="Zhang Y."/>
            <person name="Plunkett M.H."/>
            <person name="Hondzo H."/>
            <person name="Barney B.M."/>
        </authorList>
    </citation>
    <scope>NUCLEOTIDE SEQUENCE [LARGE SCALE GENOMIC DNA]</scope>
    <source>
        <strain evidence="9">UTEX 1602</strain>
    </source>
</reference>
<accession>A0A2P6U2V7</accession>
<dbReference type="Gene3D" id="3.30.1330.30">
    <property type="match status" value="1"/>
</dbReference>
<dbReference type="GO" id="GO:0046872">
    <property type="term" value="F:metal ion binding"/>
    <property type="evidence" value="ECO:0007669"/>
    <property type="project" value="UniProtKB-KW"/>
</dbReference>
<keyword evidence="4 6" id="KW-0963">Cytoplasm</keyword>
<dbReference type="GO" id="GO:0070966">
    <property type="term" value="P:nuclear-transcribed mRNA catabolic process, no-go decay"/>
    <property type="evidence" value="ECO:0007669"/>
    <property type="project" value="InterPro"/>
</dbReference>
<dbReference type="FunFam" id="2.30.30.870:FF:000001">
    <property type="entry name" value="Protein pelota homolog"/>
    <property type="match status" value="1"/>
</dbReference>
<comment type="similarity">
    <text evidence="3 6">Belongs to the eukaryotic release factor 1 family. Pelota subfamily.</text>
</comment>
<dbReference type="NCBIfam" id="TIGR00111">
    <property type="entry name" value="pelota"/>
    <property type="match status" value="1"/>
</dbReference>
<dbReference type="AlphaFoldDB" id="A0A2P6U2V7"/>
<dbReference type="GO" id="GO:0070651">
    <property type="term" value="P:nonfunctional rRNA decay"/>
    <property type="evidence" value="ECO:0007669"/>
    <property type="project" value="TreeGrafter"/>
</dbReference>
<dbReference type="InterPro" id="IPR029064">
    <property type="entry name" value="Ribosomal_eL30-like_sf"/>
</dbReference>
<dbReference type="EMBL" id="LHPG02000002">
    <property type="protein sequence ID" value="PRW60647.1"/>
    <property type="molecule type" value="Genomic_DNA"/>
</dbReference>
<dbReference type="InterPro" id="IPR005141">
    <property type="entry name" value="eRF1_2"/>
</dbReference>
<comment type="subcellular location">
    <subcellularLocation>
        <location evidence="2 6">Cytoplasm</location>
    </subcellularLocation>
</comment>
<dbReference type="SMART" id="SM01194">
    <property type="entry name" value="eRF1_1"/>
    <property type="match status" value="1"/>
</dbReference>
<dbReference type="SUPFAM" id="SSF55315">
    <property type="entry name" value="L30e-like"/>
    <property type="match status" value="1"/>
</dbReference>
<dbReference type="InterPro" id="IPR005140">
    <property type="entry name" value="eRF1_Pelota-like_N"/>
</dbReference>
<evidence type="ECO:0000313" key="9">
    <source>
        <dbReference type="Proteomes" id="UP000239899"/>
    </source>
</evidence>
<organism evidence="8 9">
    <name type="scientific">Chlorella sorokiniana</name>
    <name type="common">Freshwater green alga</name>
    <dbReference type="NCBI Taxonomy" id="3076"/>
    <lineage>
        <taxon>Eukaryota</taxon>
        <taxon>Viridiplantae</taxon>
        <taxon>Chlorophyta</taxon>
        <taxon>core chlorophytes</taxon>
        <taxon>Trebouxiophyceae</taxon>
        <taxon>Chlorellales</taxon>
        <taxon>Chlorellaceae</taxon>
        <taxon>Chlorella clade</taxon>
        <taxon>Chlorella</taxon>
    </lineage>
</organism>
<dbReference type="InterPro" id="IPR005142">
    <property type="entry name" value="eRF1_3"/>
</dbReference>
<dbReference type="InterPro" id="IPR042226">
    <property type="entry name" value="eFR1_2_sf"/>
</dbReference>
<comment type="cofactor">
    <cofactor evidence="1 6">
        <name>a divalent metal cation</name>
        <dbReference type="ChEBI" id="CHEBI:60240"/>
    </cofactor>
</comment>
<sequence length="381" mass="42272">MKLLTKQLLKEGPGFVKMVPEEGEDLWHAYNLIREGDRVEATTFRKVQTDRGTGSESERVKLKLMVRVEGVEYDAEGQQIRLKGKNMTENEHVKLGAYHTLELELQRAFTLHKDVWDSVDAERVRTACDPAASADLAVVLITEGLAHLCLVGSTCTLTRAKIEANIPRKRGAAAAGYDKAMESFYDKVFAAIVRHVDWDIVRCLVIAGPGFAKDEFREYLDKEAQRREARTLLLNRSKILLAPASSAYKHSIKEVLAGTVAAGQIKDTKAAREVQALQDFMTMLGQDPSRAFYGPGHVHAAHEMGAIQTLLITDSLFRTTDIKKRKKMVALVDEVTAGGGTVHVFSGMHASGEQLNQLTGIAAILRFPLPDLEDQEFEADW</sequence>
<dbReference type="InterPro" id="IPR004405">
    <property type="entry name" value="TF_pelota"/>
</dbReference>
<dbReference type="InterPro" id="IPR038069">
    <property type="entry name" value="Pelota/DOM34_N"/>
</dbReference>
<dbReference type="GO" id="GO:0005737">
    <property type="term" value="C:cytoplasm"/>
    <property type="evidence" value="ECO:0007669"/>
    <property type="project" value="UniProtKB-SubCell"/>
</dbReference>
<dbReference type="GO" id="GO:0032790">
    <property type="term" value="P:ribosome disassembly"/>
    <property type="evidence" value="ECO:0007669"/>
    <property type="project" value="TreeGrafter"/>
</dbReference>
<dbReference type="GO" id="GO:0071025">
    <property type="term" value="P:RNA surveillance"/>
    <property type="evidence" value="ECO:0007669"/>
    <property type="project" value="InterPro"/>
</dbReference>